<keyword evidence="1" id="KW-0472">Membrane</keyword>
<dbReference type="RefSeq" id="WP_157742571.1">
    <property type="nucleotide sequence ID" value="NZ_LT607409.1"/>
</dbReference>
<organism evidence="2 3">
    <name type="scientific">Micromonospora chokoriensis</name>
    <dbReference type="NCBI Taxonomy" id="356851"/>
    <lineage>
        <taxon>Bacteria</taxon>
        <taxon>Bacillati</taxon>
        <taxon>Actinomycetota</taxon>
        <taxon>Actinomycetes</taxon>
        <taxon>Micromonosporales</taxon>
        <taxon>Micromonosporaceae</taxon>
        <taxon>Micromonospora</taxon>
    </lineage>
</organism>
<protein>
    <submittedName>
        <fullName evidence="2">Uncharacterized protein</fullName>
    </submittedName>
</protein>
<dbReference type="EMBL" id="LT607409">
    <property type="protein sequence ID" value="SCF18746.1"/>
    <property type="molecule type" value="Genomic_DNA"/>
</dbReference>
<sequence>MPSDDAALPEQSPAGVAESVPARSDLATLLVLLLISAVLLALLACCGAAWLYN</sequence>
<keyword evidence="3" id="KW-1185">Reference proteome</keyword>
<dbReference type="AlphaFoldDB" id="A0A1C4YDN9"/>
<reference evidence="3" key="1">
    <citation type="submission" date="2016-06" db="EMBL/GenBank/DDBJ databases">
        <authorList>
            <person name="Varghese N."/>
            <person name="Submissions Spin"/>
        </authorList>
    </citation>
    <scope>NUCLEOTIDE SEQUENCE [LARGE SCALE GENOMIC DNA]</scope>
    <source>
        <strain evidence="3">DSM 45160</strain>
    </source>
</reference>
<evidence type="ECO:0000313" key="3">
    <source>
        <dbReference type="Proteomes" id="UP000198224"/>
    </source>
</evidence>
<gene>
    <name evidence="2" type="ORF">GA0070612_4592</name>
</gene>
<keyword evidence="1" id="KW-0812">Transmembrane</keyword>
<evidence type="ECO:0000313" key="2">
    <source>
        <dbReference type="EMBL" id="SCF18746.1"/>
    </source>
</evidence>
<proteinExistence type="predicted"/>
<keyword evidence="1" id="KW-1133">Transmembrane helix</keyword>
<evidence type="ECO:0000256" key="1">
    <source>
        <dbReference type="SAM" id="Phobius"/>
    </source>
</evidence>
<dbReference type="Proteomes" id="UP000198224">
    <property type="component" value="Chromosome I"/>
</dbReference>
<accession>A0A1C4YDN9</accession>
<name>A0A1C4YDN9_9ACTN</name>
<feature type="transmembrane region" description="Helical" evidence="1">
    <location>
        <begin position="29"/>
        <end position="52"/>
    </location>
</feature>